<dbReference type="AlphaFoldDB" id="A0A9D4JFW8"/>
<sequence>MIELNLPAMSGSDAVMKGVMERSIRLCYKTGINQVDEAKTLKDAGINPEDIQAISKGQSNQRVKVALKILDFMKVVSTLGSKIDQGHKTYEISRLNVKKVMLKVHWLPVFLRP</sequence>
<gene>
    <name evidence="1" type="ORF">DPMN_136830</name>
</gene>
<name>A0A9D4JFW8_DREPO</name>
<evidence type="ECO:0000313" key="1">
    <source>
        <dbReference type="EMBL" id="KAH3808474.1"/>
    </source>
</evidence>
<proteinExistence type="predicted"/>
<keyword evidence="2" id="KW-1185">Reference proteome</keyword>
<reference evidence="1" key="1">
    <citation type="journal article" date="2019" name="bioRxiv">
        <title>The Genome of the Zebra Mussel, Dreissena polymorpha: A Resource for Invasive Species Research.</title>
        <authorList>
            <person name="McCartney M.A."/>
            <person name="Auch B."/>
            <person name="Kono T."/>
            <person name="Mallez S."/>
            <person name="Zhang Y."/>
            <person name="Obille A."/>
            <person name="Becker A."/>
            <person name="Abrahante J.E."/>
            <person name="Garbe J."/>
            <person name="Badalamenti J.P."/>
            <person name="Herman A."/>
            <person name="Mangelson H."/>
            <person name="Liachko I."/>
            <person name="Sullivan S."/>
            <person name="Sone E.D."/>
            <person name="Koren S."/>
            <person name="Silverstein K.A.T."/>
            <person name="Beckman K.B."/>
            <person name="Gohl D.M."/>
        </authorList>
    </citation>
    <scope>NUCLEOTIDE SEQUENCE</scope>
    <source>
        <strain evidence="1">Duluth1</strain>
        <tissue evidence="1">Whole animal</tissue>
    </source>
</reference>
<organism evidence="1 2">
    <name type="scientific">Dreissena polymorpha</name>
    <name type="common">Zebra mussel</name>
    <name type="synonym">Mytilus polymorpha</name>
    <dbReference type="NCBI Taxonomy" id="45954"/>
    <lineage>
        <taxon>Eukaryota</taxon>
        <taxon>Metazoa</taxon>
        <taxon>Spiralia</taxon>
        <taxon>Lophotrochozoa</taxon>
        <taxon>Mollusca</taxon>
        <taxon>Bivalvia</taxon>
        <taxon>Autobranchia</taxon>
        <taxon>Heteroconchia</taxon>
        <taxon>Euheterodonta</taxon>
        <taxon>Imparidentia</taxon>
        <taxon>Neoheterodontei</taxon>
        <taxon>Myida</taxon>
        <taxon>Dreissenoidea</taxon>
        <taxon>Dreissenidae</taxon>
        <taxon>Dreissena</taxon>
    </lineage>
</organism>
<dbReference type="Proteomes" id="UP000828390">
    <property type="component" value="Unassembled WGS sequence"/>
</dbReference>
<accession>A0A9D4JFW8</accession>
<protein>
    <submittedName>
        <fullName evidence="1">Uncharacterized protein</fullName>
    </submittedName>
</protein>
<dbReference type="EMBL" id="JAIWYP010000006">
    <property type="protein sequence ID" value="KAH3808474.1"/>
    <property type="molecule type" value="Genomic_DNA"/>
</dbReference>
<comment type="caution">
    <text evidence="1">The sequence shown here is derived from an EMBL/GenBank/DDBJ whole genome shotgun (WGS) entry which is preliminary data.</text>
</comment>
<evidence type="ECO:0000313" key="2">
    <source>
        <dbReference type="Proteomes" id="UP000828390"/>
    </source>
</evidence>
<reference evidence="1" key="2">
    <citation type="submission" date="2020-11" db="EMBL/GenBank/DDBJ databases">
        <authorList>
            <person name="McCartney M.A."/>
            <person name="Auch B."/>
            <person name="Kono T."/>
            <person name="Mallez S."/>
            <person name="Becker A."/>
            <person name="Gohl D.M."/>
            <person name="Silverstein K.A.T."/>
            <person name="Koren S."/>
            <person name="Bechman K.B."/>
            <person name="Herman A."/>
            <person name="Abrahante J.E."/>
            <person name="Garbe J."/>
        </authorList>
    </citation>
    <scope>NUCLEOTIDE SEQUENCE</scope>
    <source>
        <strain evidence="1">Duluth1</strain>
        <tissue evidence="1">Whole animal</tissue>
    </source>
</reference>